<keyword evidence="6 10" id="KW-1133">Transmembrane helix</keyword>
<keyword evidence="3 10" id="KW-0813">Transport</keyword>
<comment type="function">
    <text evidence="10">Regulates also the sphingolipid metabolism.</text>
</comment>
<comment type="function">
    <text evidence="10">Mediator of sterol homeostasis involved in sterol uptake, trafficking and distribution into membranes.</text>
</comment>
<organism evidence="12 13">
    <name type="scientific">Sporothrix bragantina</name>
    <dbReference type="NCBI Taxonomy" id="671064"/>
    <lineage>
        <taxon>Eukaryota</taxon>
        <taxon>Fungi</taxon>
        <taxon>Dikarya</taxon>
        <taxon>Ascomycota</taxon>
        <taxon>Pezizomycotina</taxon>
        <taxon>Sordariomycetes</taxon>
        <taxon>Sordariomycetidae</taxon>
        <taxon>Ophiostomatales</taxon>
        <taxon>Ophiostomataceae</taxon>
        <taxon>Sporothrix</taxon>
    </lineage>
</organism>
<evidence type="ECO:0000313" key="13">
    <source>
        <dbReference type="Proteomes" id="UP001642406"/>
    </source>
</evidence>
<evidence type="ECO:0000256" key="7">
    <source>
        <dbReference type="ARBA" id="ARBA00023055"/>
    </source>
</evidence>
<keyword evidence="4 10" id="KW-0812">Transmembrane</keyword>
<accession>A0ABP0CIX8</accession>
<evidence type="ECO:0000256" key="2">
    <source>
        <dbReference type="ARBA" id="ARBA00009187"/>
    </source>
</evidence>
<evidence type="ECO:0000256" key="6">
    <source>
        <dbReference type="ARBA" id="ARBA00022989"/>
    </source>
</evidence>
<keyword evidence="9 10" id="KW-0472">Membrane</keyword>
<evidence type="ECO:0000256" key="10">
    <source>
        <dbReference type="RuleBase" id="RU368065"/>
    </source>
</evidence>
<comment type="caution">
    <text evidence="12">The sequence shown here is derived from an EMBL/GenBank/DDBJ whole genome shotgun (WGS) entry which is preliminary data.</text>
</comment>
<keyword evidence="7 10" id="KW-0445">Lipid transport</keyword>
<reference evidence="12 13" key="1">
    <citation type="submission" date="2024-01" db="EMBL/GenBank/DDBJ databases">
        <authorList>
            <person name="Allen C."/>
            <person name="Tagirdzhanova G."/>
        </authorList>
    </citation>
    <scope>NUCLEOTIDE SEQUENCE [LARGE SCALE GENOMIC DNA]</scope>
</reference>
<protein>
    <recommendedName>
        <fullName evidence="10">Protein ARV</fullName>
    </recommendedName>
</protein>
<dbReference type="EMBL" id="CAWUHC010000100">
    <property type="protein sequence ID" value="CAK7232009.1"/>
    <property type="molecule type" value="Genomic_DNA"/>
</dbReference>
<evidence type="ECO:0000256" key="9">
    <source>
        <dbReference type="ARBA" id="ARBA00023136"/>
    </source>
</evidence>
<sequence length="384" mass="40958">MPICIECQYPVQTLWTEYSGAGDKSSGHNIRLTVCRNCGQFCDKYVEHDFVVIFIDLVLIKPQVYRHLLHNTLMRERDQFDPSIVRLGVLLLLFDVYLTWARIERQSNPEDAFGLFGSVKPGQGATSALASFSPPPPPPPLVPAPPSLLDGAISPDDAASSSFASSLASSLSASSLALSLPSFSSLGPSSLSSSSSAASSFLQNPADIAASAADIGRLAQQPIVFQYVFFLVLCALSTIAFHVSIRFLTSSPLSPLARMGVLPTFHRPNSVSTALLVSSSTKLFPILMVIWDYDVPAAARSLGWAVVVNNIEALKILLDCGYGTAAFLAMAGALSRWAIGRLVLWVVGLGDVDGAGESSVADDGRALWAVVLMVRDWAGRLAVG</sequence>
<dbReference type="InterPro" id="IPR007290">
    <property type="entry name" value="Arv1"/>
</dbReference>
<evidence type="ECO:0000256" key="8">
    <source>
        <dbReference type="ARBA" id="ARBA00023098"/>
    </source>
</evidence>
<evidence type="ECO:0000313" key="12">
    <source>
        <dbReference type="EMBL" id="CAK7232009.1"/>
    </source>
</evidence>
<comment type="caution">
    <text evidence="10">Lacks conserved residue(s) required for the propagation of feature annotation.</text>
</comment>
<keyword evidence="8 10" id="KW-0443">Lipid metabolism</keyword>
<name>A0ABP0CIX8_9PEZI</name>
<comment type="subcellular location">
    <subcellularLocation>
        <location evidence="1 10">Endoplasmic reticulum membrane</location>
        <topology evidence="1 10">Multi-pass membrane protein</topology>
    </subcellularLocation>
    <subcellularLocation>
        <location evidence="10">Golgi apparatus membrane</location>
        <topology evidence="10">Multi-pass membrane protein</topology>
    </subcellularLocation>
</comment>
<dbReference type="Proteomes" id="UP001642406">
    <property type="component" value="Unassembled WGS sequence"/>
</dbReference>
<evidence type="ECO:0000256" key="5">
    <source>
        <dbReference type="ARBA" id="ARBA00022824"/>
    </source>
</evidence>
<evidence type="ECO:0000256" key="11">
    <source>
        <dbReference type="SAM" id="MobiDB-lite"/>
    </source>
</evidence>
<comment type="similarity">
    <text evidence="2 10">Belongs to the ARV1 family.</text>
</comment>
<dbReference type="PANTHER" id="PTHR14467">
    <property type="entry name" value="ARV1"/>
    <property type="match status" value="1"/>
</dbReference>
<dbReference type="Pfam" id="PF04161">
    <property type="entry name" value="Arv1"/>
    <property type="match status" value="2"/>
</dbReference>
<feature type="region of interest" description="Disordered" evidence="11">
    <location>
        <begin position="126"/>
        <end position="146"/>
    </location>
</feature>
<proteinExistence type="inferred from homology"/>
<evidence type="ECO:0000256" key="3">
    <source>
        <dbReference type="ARBA" id="ARBA00022448"/>
    </source>
</evidence>
<feature type="compositionally biased region" description="Pro residues" evidence="11">
    <location>
        <begin position="133"/>
        <end position="146"/>
    </location>
</feature>
<dbReference type="PANTHER" id="PTHR14467:SF0">
    <property type="entry name" value="PROTEIN ARV1"/>
    <property type="match status" value="1"/>
</dbReference>
<keyword evidence="10" id="KW-0746">Sphingolipid metabolism</keyword>
<feature type="transmembrane region" description="Helical" evidence="10">
    <location>
        <begin position="227"/>
        <end position="249"/>
    </location>
</feature>
<evidence type="ECO:0000256" key="4">
    <source>
        <dbReference type="ARBA" id="ARBA00022692"/>
    </source>
</evidence>
<keyword evidence="13" id="KW-1185">Reference proteome</keyword>
<gene>
    <name evidence="12" type="ORF">SBRCBS47491_008122</name>
</gene>
<keyword evidence="10" id="KW-0333">Golgi apparatus</keyword>
<keyword evidence="5 10" id="KW-0256">Endoplasmic reticulum</keyword>
<evidence type="ECO:0000256" key="1">
    <source>
        <dbReference type="ARBA" id="ARBA00004477"/>
    </source>
</evidence>